<dbReference type="OrthoDB" id="17536at2759"/>
<dbReference type="PANTHER" id="PTHR37227">
    <property type="entry name" value="OS01G0219000 PROTEIN"/>
    <property type="match status" value="1"/>
</dbReference>
<keyword evidence="2" id="KW-1185">Reference proteome</keyword>
<reference evidence="2" key="1">
    <citation type="journal article" date="2020" name="Nat. Commun.">
        <title>Genome sequence of the cluster root forming white lupin.</title>
        <authorList>
            <person name="Hufnagel B."/>
            <person name="Marques A."/>
            <person name="Soriano A."/>
            <person name="Marques L."/>
            <person name="Divol F."/>
            <person name="Doumas P."/>
            <person name="Sallet E."/>
            <person name="Mancinotti D."/>
            <person name="Carrere S."/>
            <person name="Marande W."/>
            <person name="Arribat S."/>
            <person name="Keller J."/>
            <person name="Huneau C."/>
            <person name="Blein T."/>
            <person name="Aime D."/>
            <person name="Laguerre M."/>
            <person name="Taylor J."/>
            <person name="Schubert V."/>
            <person name="Nelson M."/>
            <person name="Geu-Flores F."/>
            <person name="Crespi M."/>
            <person name="Gallardo-Guerrero K."/>
            <person name="Delaux P.-M."/>
            <person name="Salse J."/>
            <person name="Berges H."/>
            <person name="Guyot R."/>
            <person name="Gouzy J."/>
            <person name="Peret B."/>
        </authorList>
    </citation>
    <scope>NUCLEOTIDE SEQUENCE [LARGE SCALE GENOMIC DNA]</scope>
    <source>
        <strain evidence="2">cv. Amiga</strain>
    </source>
</reference>
<sequence length="257" mass="27853">MEDVITEAAPPSRFLDEDLNNFTLPSPFLPSPFFIFSHSLSLSLSLKPTTLIISLTFPFPSLPPIASLILPELPFSTASLHPSPPSTSVTLHSLSHHTLFASVNSPISPDRAHAVARVLIGDRIVPDSVLILDSIRPGNYRGRLSADEAVALKLENLAERKRGKGEKMLEGLEYYPSGSVVDGLAAAVLARCQVLNIRAGLCVSWPQFDASVLSLLKGVLRNGALRGLDLDLIFSDEVFKSGKGRSKDHAFQSDLYI</sequence>
<dbReference type="PANTHER" id="PTHR37227:SF2">
    <property type="entry name" value="OS01G0219000 PROTEIN"/>
    <property type="match status" value="1"/>
</dbReference>
<dbReference type="Proteomes" id="UP000447434">
    <property type="component" value="Chromosome 17"/>
</dbReference>
<gene>
    <name evidence="1" type="ORF">Lalb_Chr17g0341651</name>
</gene>
<protein>
    <submittedName>
        <fullName evidence="1">Uncharacterized protein</fullName>
    </submittedName>
</protein>
<dbReference type="AlphaFoldDB" id="A0A6A4P7J1"/>
<name>A0A6A4P7J1_LUPAL</name>
<evidence type="ECO:0000313" key="2">
    <source>
        <dbReference type="Proteomes" id="UP000447434"/>
    </source>
</evidence>
<comment type="caution">
    <text evidence="1">The sequence shown here is derived from an EMBL/GenBank/DDBJ whole genome shotgun (WGS) entry which is preliminary data.</text>
</comment>
<organism evidence="1 2">
    <name type="scientific">Lupinus albus</name>
    <name type="common">White lupine</name>
    <name type="synonym">Lupinus termis</name>
    <dbReference type="NCBI Taxonomy" id="3870"/>
    <lineage>
        <taxon>Eukaryota</taxon>
        <taxon>Viridiplantae</taxon>
        <taxon>Streptophyta</taxon>
        <taxon>Embryophyta</taxon>
        <taxon>Tracheophyta</taxon>
        <taxon>Spermatophyta</taxon>
        <taxon>Magnoliopsida</taxon>
        <taxon>eudicotyledons</taxon>
        <taxon>Gunneridae</taxon>
        <taxon>Pentapetalae</taxon>
        <taxon>rosids</taxon>
        <taxon>fabids</taxon>
        <taxon>Fabales</taxon>
        <taxon>Fabaceae</taxon>
        <taxon>Papilionoideae</taxon>
        <taxon>50 kb inversion clade</taxon>
        <taxon>genistoids sensu lato</taxon>
        <taxon>core genistoids</taxon>
        <taxon>Genisteae</taxon>
        <taxon>Lupinus</taxon>
    </lineage>
</organism>
<dbReference type="EMBL" id="WOCE01000017">
    <property type="protein sequence ID" value="KAE9595709.1"/>
    <property type="molecule type" value="Genomic_DNA"/>
</dbReference>
<accession>A0A6A4P7J1</accession>
<evidence type="ECO:0000313" key="1">
    <source>
        <dbReference type="EMBL" id="KAE9595709.1"/>
    </source>
</evidence>
<proteinExistence type="predicted"/>